<evidence type="ECO:0000259" key="2">
    <source>
        <dbReference type="Pfam" id="PF16012"/>
    </source>
</evidence>
<accession>A0A0A1WFE9</accession>
<proteinExistence type="predicted"/>
<feature type="region of interest" description="Disordered" evidence="1">
    <location>
        <begin position="383"/>
        <end position="431"/>
    </location>
</feature>
<feature type="compositionally biased region" description="Basic and acidic residues" evidence="1">
    <location>
        <begin position="8"/>
        <end position="27"/>
    </location>
</feature>
<feature type="domain" description="DUF4780" evidence="2">
    <location>
        <begin position="203"/>
        <end position="375"/>
    </location>
</feature>
<feature type="compositionally biased region" description="Low complexity" evidence="1">
    <location>
        <begin position="416"/>
        <end position="427"/>
    </location>
</feature>
<reference evidence="3" key="1">
    <citation type="submission" date="2014-11" db="EMBL/GenBank/DDBJ databases">
        <authorList>
            <person name="Geib S."/>
        </authorList>
    </citation>
    <scope>NUCLEOTIDE SEQUENCE</scope>
</reference>
<sequence>MNNYKQNENTHAREERRSQPTYRRSDNVPRGMPFPRVTESSSVKGNIRNRQARRGFRGGKIVGVGRNLPPEIVGGAGVRGGIASTSRGTSVWRTGSSGNLAHAKGTGKRFVTAARKLRSDRRMAKKILERYGEKQAEQESERHARSLEWAKRVLSGGDNEKAESNVIHSSVKRQRSNEGESSICKKPRTEAASTSSEIAQLGSSVELGVYDRSREDGAISREEWKQVAAAISAVFMEVVKGNPGPPPKCESAGWHHGLHKLIKCSDERSASLYKEAVARVGEVWKGARLEAVVKSDLPVRPRARVWLPSEPSTPKEIEEIMHYCNPSLPTHDWRVIRLEKTAQPYRQALILLNKESLGPLRHTKGAISYGFESVVLNVLPMEHTAEDPQSPEVQEDKGEETQMGMNSDPVLSDTVSIGDGSSIDGSDFSPERMYDEDRVGFDFSAELALLESTLQDEYPSD</sequence>
<feature type="region of interest" description="Disordered" evidence="1">
    <location>
        <begin position="1"/>
        <end position="54"/>
    </location>
</feature>
<feature type="region of interest" description="Disordered" evidence="1">
    <location>
        <begin position="158"/>
        <end position="197"/>
    </location>
</feature>
<reference evidence="3" key="2">
    <citation type="journal article" date="2015" name="Gigascience">
        <title>Reconstructing a comprehensive transcriptome assembly of a white-pupal translocated strain of the pest fruit fly Bactrocera cucurbitae.</title>
        <authorList>
            <person name="Sim S.B."/>
            <person name="Calla B."/>
            <person name="Hall B."/>
            <person name="DeRego T."/>
            <person name="Geib S.M."/>
        </authorList>
    </citation>
    <scope>NUCLEOTIDE SEQUENCE</scope>
</reference>
<gene>
    <name evidence="3" type="primary">SPBC115.03</name>
    <name evidence="3" type="ORF">g.20944</name>
</gene>
<evidence type="ECO:0000313" key="3">
    <source>
        <dbReference type="EMBL" id="JAC97728.1"/>
    </source>
</evidence>
<dbReference type="EMBL" id="GBXI01016563">
    <property type="protein sequence ID" value="JAC97728.1"/>
    <property type="molecule type" value="Transcribed_RNA"/>
</dbReference>
<evidence type="ECO:0000256" key="1">
    <source>
        <dbReference type="SAM" id="MobiDB-lite"/>
    </source>
</evidence>
<organism evidence="3">
    <name type="scientific">Zeugodacus cucurbitae</name>
    <name type="common">Melon fruit fly</name>
    <name type="synonym">Bactrocera cucurbitae</name>
    <dbReference type="NCBI Taxonomy" id="28588"/>
    <lineage>
        <taxon>Eukaryota</taxon>
        <taxon>Metazoa</taxon>
        <taxon>Ecdysozoa</taxon>
        <taxon>Arthropoda</taxon>
        <taxon>Hexapoda</taxon>
        <taxon>Insecta</taxon>
        <taxon>Pterygota</taxon>
        <taxon>Neoptera</taxon>
        <taxon>Endopterygota</taxon>
        <taxon>Diptera</taxon>
        <taxon>Brachycera</taxon>
        <taxon>Muscomorpha</taxon>
        <taxon>Tephritoidea</taxon>
        <taxon>Tephritidae</taxon>
        <taxon>Zeugodacus</taxon>
        <taxon>Zeugodacus</taxon>
    </lineage>
</organism>
<protein>
    <submittedName>
        <fullName evidence="3">Uncharacterized oxidoreductase C115.03</fullName>
    </submittedName>
</protein>
<dbReference type="InterPro" id="IPR031961">
    <property type="entry name" value="DUF4780"/>
</dbReference>
<dbReference type="Pfam" id="PF16012">
    <property type="entry name" value="DUF4780"/>
    <property type="match status" value="1"/>
</dbReference>
<name>A0A0A1WFE9_ZEUCU</name>
<dbReference type="AlphaFoldDB" id="A0A0A1WFE9"/>